<organism evidence="1">
    <name type="scientific">marine metagenome</name>
    <dbReference type="NCBI Taxonomy" id="408172"/>
    <lineage>
        <taxon>unclassified sequences</taxon>
        <taxon>metagenomes</taxon>
        <taxon>ecological metagenomes</taxon>
    </lineage>
</organism>
<sequence length="265" mass="31363">MNVYIDNIEDKYLEETLTFCGIINPMNAPFTVVGNAKEPKFPYIKIQEGCLFTDKTLYTILDRPLGWNVFVSVNGKVVFEQRLSNDYPVTHIDNPIDYLDLYNANNRETLKEKLQEFEPLVKERVYYKNTEKYFKLEGDYDRLVGLASGTMMARWAYENNIKDIEFYDYSPVSLKFQRELIQADDINEVYDRFLPVLHTGKRSATVEDIKQIDIETVQKYYNFLKDCNVEYGLCDIRREDDLERLLYNCNERTAVWLSNVYYYVG</sequence>
<name>A0A382V9N5_9ZZZZ</name>
<gene>
    <name evidence="1" type="ORF">METZ01_LOCUS395502</name>
</gene>
<proteinExistence type="predicted"/>
<evidence type="ECO:0000313" key="1">
    <source>
        <dbReference type="EMBL" id="SVD42648.1"/>
    </source>
</evidence>
<protein>
    <submittedName>
        <fullName evidence="1">Uncharacterized protein</fullName>
    </submittedName>
</protein>
<accession>A0A382V9N5</accession>
<feature type="non-terminal residue" evidence="1">
    <location>
        <position position="265"/>
    </location>
</feature>
<reference evidence="1" key="1">
    <citation type="submission" date="2018-05" db="EMBL/GenBank/DDBJ databases">
        <authorList>
            <person name="Lanie J.A."/>
            <person name="Ng W.-L."/>
            <person name="Kazmierczak K.M."/>
            <person name="Andrzejewski T.M."/>
            <person name="Davidsen T.M."/>
            <person name="Wayne K.J."/>
            <person name="Tettelin H."/>
            <person name="Glass J.I."/>
            <person name="Rusch D."/>
            <person name="Podicherti R."/>
            <person name="Tsui H.-C.T."/>
            <person name="Winkler M.E."/>
        </authorList>
    </citation>
    <scope>NUCLEOTIDE SEQUENCE</scope>
</reference>
<dbReference type="EMBL" id="UINC01149905">
    <property type="protein sequence ID" value="SVD42648.1"/>
    <property type="molecule type" value="Genomic_DNA"/>
</dbReference>
<dbReference type="AlphaFoldDB" id="A0A382V9N5"/>